<keyword evidence="1" id="KW-0472">Membrane</keyword>
<proteinExistence type="predicted"/>
<evidence type="ECO:0008006" key="3">
    <source>
        <dbReference type="Google" id="ProtNLM"/>
    </source>
</evidence>
<organism evidence="2">
    <name type="scientific">Desulfofervidus auxilii</name>
    <dbReference type="NCBI Taxonomy" id="1621989"/>
    <lineage>
        <taxon>Bacteria</taxon>
        <taxon>Pseudomonadati</taxon>
        <taxon>Thermodesulfobacteriota</taxon>
        <taxon>Candidatus Desulfofervidia</taxon>
        <taxon>Candidatus Desulfofervidales</taxon>
        <taxon>Candidatus Desulfofervidaceae</taxon>
        <taxon>Candidatus Desulfofervidus</taxon>
    </lineage>
</organism>
<feature type="transmembrane region" description="Helical" evidence="1">
    <location>
        <begin position="12"/>
        <end position="32"/>
    </location>
</feature>
<keyword evidence="1" id="KW-1133">Transmembrane helix</keyword>
<gene>
    <name evidence="2" type="ORF">ENI35_02700</name>
</gene>
<dbReference type="Proteomes" id="UP000885738">
    <property type="component" value="Unassembled WGS sequence"/>
</dbReference>
<protein>
    <recommendedName>
        <fullName evidence="3">Penicillin-binding protein activator LpoB</fullName>
    </recommendedName>
</protein>
<comment type="caution">
    <text evidence="2">The sequence shown here is derived from an EMBL/GenBank/DDBJ whole genome shotgun (WGS) entry which is preliminary data.</text>
</comment>
<dbReference type="PROSITE" id="PS51257">
    <property type="entry name" value="PROKAR_LIPOPROTEIN"/>
    <property type="match status" value="1"/>
</dbReference>
<dbReference type="EMBL" id="DRIH01000086">
    <property type="protein sequence ID" value="HEC67711.1"/>
    <property type="molecule type" value="Genomic_DNA"/>
</dbReference>
<dbReference type="AlphaFoldDB" id="A0A7C1ZQV5"/>
<dbReference type="Gene3D" id="3.40.50.10610">
    <property type="entry name" value="ABC-type transport auxiliary lipoprotein component"/>
    <property type="match status" value="1"/>
</dbReference>
<keyword evidence="1" id="KW-0812">Transmembrane</keyword>
<evidence type="ECO:0000313" key="2">
    <source>
        <dbReference type="EMBL" id="HEC67711.1"/>
    </source>
</evidence>
<accession>A0A7C1ZQV5</accession>
<sequence>MRNLKKRKRHLLYGIIIFNLLIFGCAHLPCYLDKKEMARVKKVAIFPFRNLTQNPHAREIVTQIFLAELGKSERFKVEELGNIIDFMVEQRLRIGTSLDRPRLRVLRKRYKIDAVILGSILDFGERGGVPYVNLTARMVTTDTGKIIWKACIERNGDDYIKILDIGKIRSLNQLASIVVEELINSMG</sequence>
<name>A0A7C1ZQV5_DESA2</name>
<evidence type="ECO:0000256" key="1">
    <source>
        <dbReference type="SAM" id="Phobius"/>
    </source>
</evidence>
<reference evidence="2" key="1">
    <citation type="journal article" date="2020" name="mSystems">
        <title>Genome- and Community-Level Interaction Insights into Carbon Utilization and Element Cycling Functions of Hydrothermarchaeota in Hydrothermal Sediment.</title>
        <authorList>
            <person name="Zhou Z."/>
            <person name="Liu Y."/>
            <person name="Xu W."/>
            <person name="Pan J."/>
            <person name="Luo Z.H."/>
            <person name="Li M."/>
        </authorList>
    </citation>
    <scope>NUCLEOTIDE SEQUENCE [LARGE SCALE GENOMIC DNA]</scope>
    <source>
        <strain evidence="2">HyVt-389</strain>
    </source>
</reference>